<name>W3WWN4_PESFW</name>
<keyword evidence="1" id="KW-0472">Membrane</keyword>
<reference evidence="3" key="1">
    <citation type="journal article" date="2015" name="BMC Genomics">
        <title>Genomic and transcriptomic analysis of the endophytic fungus Pestalotiopsis fici reveals its lifestyle and high potential for synthesis of natural products.</title>
        <authorList>
            <person name="Wang X."/>
            <person name="Zhang X."/>
            <person name="Liu L."/>
            <person name="Xiang M."/>
            <person name="Wang W."/>
            <person name="Sun X."/>
            <person name="Che Y."/>
            <person name="Guo L."/>
            <person name="Liu G."/>
            <person name="Guo L."/>
            <person name="Wang C."/>
            <person name="Yin W.B."/>
            <person name="Stadler M."/>
            <person name="Zhang X."/>
            <person name="Liu X."/>
        </authorList>
    </citation>
    <scope>NUCLEOTIDE SEQUENCE [LARGE SCALE GENOMIC DNA]</scope>
    <source>
        <strain evidence="3">W106-1 / CGMCC3.15140</strain>
    </source>
</reference>
<dbReference type="OrthoDB" id="426293at2759"/>
<organism evidence="2 3">
    <name type="scientific">Pestalotiopsis fici (strain W106-1 / CGMCC3.15140)</name>
    <dbReference type="NCBI Taxonomy" id="1229662"/>
    <lineage>
        <taxon>Eukaryota</taxon>
        <taxon>Fungi</taxon>
        <taxon>Dikarya</taxon>
        <taxon>Ascomycota</taxon>
        <taxon>Pezizomycotina</taxon>
        <taxon>Sordariomycetes</taxon>
        <taxon>Xylariomycetidae</taxon>
        <taxon>Amphisphaeriales</taxon>
        <taxon>Sporocadaceae</taxon>
        <taxon>Pestalotiopsis</taxon>
    </lineage>
</organism>
<dbReference type="GO" id="GO:0046873">
    <property type="term" value="F:metal ion transmembrane transporter activity"/>
    <property type="evidence" value="ECO:0007669"/>
    <property type="project" value="InterPro"/>
</dbReference>
<sequence length="329" mass="37829">MQINIDQGSDKWIMLQFPSHDSQKHFGFPGIPRLVIGWRVPLPAEAGETMQPELFLSTLLDVWIPEDDIDLFQQFLQTLRGRWYELCNLVDERFVQCRSDQLQAEGRSPEMMRRLAKDAQRLANLRLAFRGHLKTSRDYILAKGANSRHSDSARELLLDLQDKIGGRLTDLESTIKELLQIEFSWAAITESRISTNLGQNVMLLTYVSIFYLPLAFCAALWAIPNLSERATLNSFIITSVVVGVATLLIAFHLENIASLFRGKYSQWREKVVEDMHKDVRWETRADELQNSLQTRSSPSEWLLVIFLLSQLIRKLKGERNTQKGQPQSV</sequence>
<dbReference type="AlphaFoldDB" id="W3WWN4"/>
<dbReference type="Pfam" id="PF01544">
    <property type="entry name" value="CorA"/>
    <property type="match status" value="1"/>
</dbReference>
<feature type="transmembrane region" description="Helical" evidence="1">
    <location>
        <begin position="235"/>
        <end position="253"/>
    </location>
</feature>
<keyword evidence="3" id="KW-1185">Reference proteome</keyword>
<keyword evidence="1" id="KW-0812">Transmembrane</keyword>
<dbReference type="KEGG" id="pfy:PFICI_11150"/>
<dbReference type="InterPro" id="IPR002523">
    <property type="entry name" value="MgTranspt_CorA/ZnTranspt_ZntB"/>
</dbReference>
<protein>
    <submittedName>
        <fullName evidence="2">Uncharacterized protein</fullName>
    </submittedName>
</protein>
<keyword evidence="1" id="KW-1133">Transmembrane helix</keyword>
<dbReference type="GO" id="GO:0016020">
    <property type="term" value="C:membrane"/>
    <property type="evidence" value="ECO:0007669"/>
    <property type="project" value="InterPro"/>
</dbReference>
<dbReference type="eggNOG" id="KOG0504">
    <property type="taxonomic scope" value="Eukaryota"/>
</dbReference>
<dbReference type="InParanoid" id="W3WWN4"/>
<dbReference type="RefSeq" id="XP_007837922.1">
    <property type="nucleotide sequence ID" value="XM_007839731.1"/>
</dbReference>
<proteinExistence type="predicted"/>
<dbReference type="Proteomes" id="UP000030651">
    <property type="component" value="Unassembled WGS sequence"/>
</dbReference>
<dbReference type="GeneID" id="19276163"/>
<dbReference type="HOGENOM" id="CLU_844964_0_0_1"/>
<evidence type="ECO:0000313" key="3">
    <source>
        <dbReference type="Proteomes" id="UP000030651"/>
    </source>
</evidence>
<feature type="transmembrane region" description="Helical" evidence="1">
    <location>
        <begin position="201"/>
        <end position="223"/>
    </location>
</feature>
<evidence type="ECO:0000256" key="1">
    <source>
        <dbReference type="SAM" id="Phobius"/>
    </source>
</evidence>
<dbReference type="EMBL" id="KI912116">
    <property type="protein sequence ID" value="ETS77276.1"/>
    <property type="molecule type" value="Genomic_DNA"/>
</dbReference>
<accession>W3WWN4</accession>
<evidence type="ECO:0000313" key="2">
    <source>
        <dbReference type="EMBL" id="ETS77276.1"/>
    </source>
</evidence>
<gene>
    <name evidence="2" type="ORF">PFICI_11150</name>
</gene>